<dbReference type="AlphaFoldDB" id="A0AAN4Z7D6"/>
<dbReference type="EMBL" id="BTRK01000001">
    <property type="protein sequence ID" value="GMR32575.1"/>
    <property type="molecule type" value="Genomic_DNA"/>
</dbReference>
<feature type="non-terminal residue" evidence="1">
    <location>
        <position position="1"/>
    </location>
</feature>
<comment type="caution">
    <text evidence="1">The sequence shown here is derived from an EMBL/GenBank/DDBJ whole genome shotgun (WGS) entry which is preliminary data.</text>
</comment>
<proteinExistence type="predicted"/>
<accession>A0AAN4Z7D6</accession>
<name>A0AAN4Z7D6_9BILA</name>
<keyword evidence="2" id="KW-1185">Reference proteome</keyword>
<feature type="non-terminal residue" evidence="1">
    <location>
        <position position="79"/>
    </location>
</feature>
<evidence type="ECO:0000313" key="2">
    <source>
        <dbReference type="Proteomes" id="UP001328107"/>
    </source>
</evidence>
<gene>
    <name evidence="1" type="ORF">PMAYCL1PPCAC_02770</name>
</gene>
<protein>
    <submittedName>
        <fullName evidence="1">Uncharacterized protein</fullName>
    </submittedName>
</protein>
<evidence type="ECO:0000313" key="1">
    <source>
        <dbReference type="EMBL" id="GMR32575.1"/>
    </source>
</evidence>
<organism evidence="1 2">
    <name type="scientific">Pristionchus mayeri</name>
    <dbReference type="NCBI Taxonomy" id="1317129"/>
    <lineage>
        <taxon>Eukaryota</taxon>
        <taxon>Metazoa</taxon>
        <taxon>Ecdysozoa</taxon>
        <taxon>Nematoda</taxon>
        <taxon>Chromadorea</taxon>
        <taxon>Rhabditida</taxon>
        <taxon>Rhabditina</taxon>
        <taxon>Diplogasteromorpha</taxon>
        <taxon>Diplogasteroidea</taxon>
        <taxon>Neodiplogasteridae</taxon>
        <taxon>Pristionchus</taxon>
    </lineage>
</organism>
<reference evidence="2" key="1">
    <citation type="submission" date="2022-10" db="EMBL/GenBank/DDBJ databases">
        <title>Genome assembly of Pristionchus species.</title>
        <authorList>
            <person name="Yoshida K."/>
            <person name="Sommer R.J."/>
        </authorList>
    </citation>
    <scope>NUCLEOTIDE SEQUENCE [LARGE SCALE GENOMIC DNA]</scope>
    <source>
        <strain evidence="2">RS5460</strain>
    </source>
</reference>
<sequence>EREGGGGVDWRRKEGWSGRDSVSLHEVDHASHFRLRCPFVSAERASSELARRLGGPVPSECALLASEEVPAVQAAHRIS</sequence>
<dbReference type="Proteomes" id="UP001328107">
    <property type="component" value="Unassembled WGS sequence"/>
</dbReference>